<comment type="caution">
    <text evidence="1">The sequence shown here is derived from an EMBL/GenBank/DDBJ whole genome shotgun (WGS) entry which is preliminary data.</text>
</comment>
<sequence length="345" mass="39432">MVHDTCEVISLIRAHYNGDLITQAAWDRVEEVLNTLPTRWSYGFLECRLSSQKKDVDLLLNIRRDNLEWLHTPQLVEQSPLHFSKSSEILHMWSDGLSALADCPAFWFEWDLPESMATQCENQIPPPMILTCLDPELCGDETRRLSRSDKLRVMAESVSVTTGAQINHFDLERILNDVNVFDGIVKLCHISSLQTRGLAQIKLTYIINRHAILSWLEHIEWPGAMQQVEDILALLSDDIHKLAIQLHFGESFSSYISIELPLCDYANVRAESEQLLTKLCDITQGDIERFSQMLDWSGVMEVVPEGKRWPIRVERTSYCKAVLSDADSQIEVKGYLGFHSRAASF</sequence>
<gene>
    <name evidence="1" type="ORF">N479_10600</name>
</gene>
<protein>
    <submittedName>
        <fullName evidence="1">Uncharacterized protein</fullName>
    </submittedName>
</protein>
<dbReference type="PATRIC" id="fig|1129367.4.peg.1902"/>
<proteinExistence type="predicted"/>
<accession>A0A0F6AG52</accession>
<evidence type="ECO:0000313" key="2">
    <source>
        <dbReference type="Proteomes" id="UP000033434"/>
    </source>
</evidence>
<dbReference type="Proteomes" id="UP000033434">
    <property type="component" value="Unassembled WGS sequence"/>
</dbReference>
<dbReference type="RefSeq" id="WP_069949067.1">
    <property type="nucleotide sequence ID" value="NZ_AUXW01000138.1"/>
</dbReference>
<dbReference type="EMBL" id="AUXW01000138">
    <property type="protein sequence ID" value="KKE84339.1"/>
    <property type="molecule type" value="Genomic_DNA"/>
</dbReference>
<dbReference type="AlphaFoldDB" id="A0A0F6AG52"/>
<organism evidence="1 2">
    <name type="scientific">Pseudoalteromonas luteoviolacea S4054</name>
    <dbReference type="NCBI Taxonomy" id="1129367"/>
    <lineage>
        <taxon>Bacteria</taxon>
        <taxon>Pseudomonadati</taxon>
        <taxon>Pseudomonadota</taxon>
        <taxon>Gammaproteobacteria</taxon>
        <taxon>Alteromonadales</taxon>
        <taxon>Pseudoalteromonadaceae</taxon>
        <taxon>Pseudoalteromonas</taxon>
    </lineage>
</organism>
<name>A0A0F6AG52_9GAMM</name>
<reference evidence="1 2" key="1">
    <citation type="journal article" date="2015" name="BMC Genomics">
        <title>Genome mining reveals unlocked bioactive potential of marine Gram-negative bacteria.</title>
        <authorList>
            <person name="Machado H."/>
            <person name="Sonnenschein E.C."/>
            <person name="Melchiorsen J."/>
            <person name="Gram L."/>
        </authorList>
    </citation>
    <scope>NUCLEOTIDE SEQUENCE [LARGE SCALE GENOMIC DNA]</scope>
    <source>
        <strain evidence="1 2">S4054</strain>
    </source>
</reference>
<evidence type="ECO:0000313" key="1">
    <source>
        <dbReference type="EMBL" id="KKE84339.1"/>
    </source>
</evidence>